<accession>A0A0L0GE86</accession>
<dbReference type="InterPro" id="IPR056742">
    <property type="entry name" value="BLTP1_C"/>
</dbReference>
<dbReference type="EMBL" id="KQ241613">
    <property type="protein sequence ID" value="KNC87337.1"/>
    <property type="molecule type" value="Genomic_DNA"/>
</dbReference>
<name>A0A0L0GE86_9EUKA</name>
<dbReference type="InterPro" id="IPR033616">
    <property type="entry name" value="BLTP1"/>
</dbReference>
<feature type="region of interest" description="Disordered" evidence="1">
    <location>
        <begin position="49"/>
        <end position="109"/>
    </location>
</feature>
<dbReference type="OrthoDB" id="17946at2759"/>
<dbReference type="GeneID" id="25901032"/>
<keyword evidence="4" id="KW-1185">Reference proteome</keyword>
<dbReference type="AlphaFoldDB" id="A0A0L0GE86"/>
<dbReference type="PANTHER" id="PTHR31640:SF1">
    <property type="entry name" value="BRIDGE-LIKE LIPID TRANSFER PROTEIN FAMILY MEMBER 1"/>
    <property type="match status" value="1"/>
</dbReference>
<evidence type="ECO:0000256" key="1">
    <source>
        <dbReference type="SAM" id="MobiDB-lite"/>
    </source>
</evidence>
<dbReference type="RefSeq" id="XP_014161239.1">
    <property type="nucleotide sequence ID" value="XM_014305764.1"/>
</dbReference>
<reference evidence="3 4" key="1">
    <citation type="submission" date="2011-02" db="EMBL/GenBank/DDBJ databases">
        <title>The Genome Sequence of Sphaeroforma arctica JP610.</title>
        <authorList>
            <consortium name="The Broad Institute Genome Sequencing Platform"/>
            <person name="Russ C."/>
            <person name="Cuomo C."/>
            <person name="Young S.K."/>
            <person name="Zeng Q."/>
            <person name="Gargeya S."/>
            <person name="Alvarado L."/>
            <person name="Berlin A."/>
            <person name="Chapman S.B."/>
            <person name="Chen Z."/>
            <person name="Freedman E."/>
            <person name="Gellesch M."/>
            <person name="Goldberg J."/>
            <person name="Griggs A."/>
            <person name="Gujja S."/>
            <person name="Heilman E."/>
            <person name="Heiman D."/>
            <person name="Howarth C."/>
            <person name="Mehta T."/>
            <person name="Neiman D."/>
            <person name="Pearson M."/>
            <person name="Roberts A."/>
            <person name="Saif S."/>
            <person name="Shea T."/>
            <person name="Shenoy N."/>
            <person name="Sisk P."/>
            <person name="Stolte C."/>
            <person name="Sykes S."/>
            <person name="White J."/>
            <person name="Yandava C."/>
            <person name="Burger G."/>
            <person name="Gray M.W."/>
            <person name="Holland P.W.H."/>
            <person name="King N."/>
            <person name="Lang F.B.F."/>
            <person name="Roger A.J."/>
            <person name="Ruiz-Trillo I."/>
            <person name="Haas B."/>
            <person name="Nusbaum C."/>
            <person name="Birren B."/>
        </authorList>
    </citation>
    <scope>NUCLEOTIDE SEQUENCE [LARGE SCALE GENOMIC DNA]</scope>
    <source>
        <strain evidence="3 4">JP610</strain>
    </source>
</reference>
<feature type="compositionally biased region" description="Basic and acidic residues" evidence="1">
    <location>
        <begin position="54"/>
        <end position="63"/>
    </location>
</feature>
<dbReference type="SMART" id="SM01220">
    <property type="entry name" value="FSA_C"/>
    <property type="match status" value="1"/>
</dbReference>
<evidence type="ECO:0000313" key="4">
    <source>
        <dbReference type="Proteomes" id="UP000054560"/>
    </source>
</evidence>
<dbReference type="Proteomes" id="UP000054560">
    <property type="component" value="Unassembled WGS sequence"/>
</dbReference>
<protein>
    <recommendedName>
        <fullName evidence="2">Bridge-like lipid transfer protein family member 1 C-terminal domain-containing protein</fullName>
    </recommendedName>
</protein>
<organism evidence="3 4">
    <name type="scientific">Sphaeroforma arctica JP610</name>
    <dbReference type="NCBI Taxonomy" id="667725"/>
    <lineage>
        <taxon>Eukaryota</taxon>
        <taxon>Ichthyosporea</taxon>
        <taxon>Ichthyophonida</taxon>
        <taxon>Sphaeroforma</taxon>
    </lineage>
</organism>
<dbReference type="PANTHER" id="PTHR31640">
    <property type="entry name" value="TRANSMEMBRANE PROTEIN KIAA1109"/>
    <property type="match status" value="1"/>
</dbReference>
<gene>
    <name evidence="3" type="ORF">SARC_00528</name>
</gene>
<feature type="domain" description="Bridge-like lipid transfer protein family member 1 C-terminal" evidence="2">
    <location>
        <begin position="176"/>
        <end position="677"/>
    </location>
</feature>
<sequence>MYTGTLPHSPITRARVHTCGHCLLQSPTQAIGKAVFKNKNLLINFSLNTYPPEGPKHSTRDKSGTSGAPQSHKSGPAGATQPHRSGPMPWKQPTSTSPQPEPPQRPTLDTEVSLRVHLAAAELSSAGAVMSVWVRLGLFVDTVKGQKEHAGLLNGVFGVSNIAFVGTALLPGNETETDSPHNATERTRKTKTYPCLNALTLSVENMVVQHSHIPRGCIALTHSHILTPYPTASIKYHSNPILILDVSDLNLEIKDHWAWRTSVGATSAIANSAQRFFARGVDLDIDSNYIYVIMSKETLPSFANVAKKIQRLMQEQVSRFAGTKGAGARKDAMLSELHMPSSLAKAKDKVNALLPLLNGTVSIGGEEILVACFWHSFMDPSWALFHLRAYEMNLVQRMNGKFANRRCDITLGDPGAYSLSVRQMYGPVGTAKVYNLDIEEWIDRVVEAQSTHRIIHAGQMHMRLRSHHNLMSPIIQVKMVTEFPDSIEVSVDVSMYLWIKQLVNLYIDEAKQRRMDRHPTTGDRRESENSLYEDAVNVSTGTGLDPLGIDDLYLSPLGQHRVSKFDTTPIDSDAEPPTEDTVNGDATASDVINAEPVDGNGNVQQSELEATDTHDDKMLYETLQFVLNPELTIASYRGSNFAPPDIEWLLSKLGFKNSRLTIPKEIHEILVDNLVKILNLYASQTSDHEVLVVMRDDTNPSGTAQ</sequence>
<feature type="compositionally biased region" description="Polar residues" evidence="1">
    <location>
        <begin position="64"/>
        <end position="73"/>
    </location>
</feature>
<evidence type="ECO:0000313" key="3">
    <source>
        <dbReference type="EMBL" id="KNC87337.1"/>
    </source>
</evidence>
<evidence type="ECO:0000259" key="2">
    <source>
        <dbReference type="SMART" id="SM01220"/>
    </source>
</evidence>
<proteinExistence type="predicted"/>